<dbReference type="InParanoid" id="G4YL44"/>
<sequence>MHHAALLAFWYRRKQRRRRDRKPRTAFQLRLDAEVRRRRDRRVTRQALVSPSMSPFVVLFNSGSNQSLITLTGFDHTTFAYLLTRYAPLYDSYSPYSTDGCIRQLQREINVGGRSRSTTAAMSLALALAWTRTRGSEYVLCMLFGITNTVCSLFLRFSRRILRKVLANDEYAGVRVPTRSEVISFQSVISAKYPVLPDVFAVADGLLFTHRRRGKIEFFG</sequence>
<reference evidence="1 2" key="1">
    <citation type="journal article" date="2006" name="Science">
        <title>Phytophthora genome sequences uncover evolutionary origins and mechanisms of pathogenesis.</title>
        <authorList>
            <person name="Tyler B.M."/>
            <person name="Tripathy S."/>
            <person name="Zhang X."/>
            <person name="Dehal P."/>
            <person name="Jiang R.H."/>
            <person name="Aerts A."/>
            <person name="Arredondo F.D."/>
            <person name="Baxter L."/>
            <person name="Bensasson D."/>
            <person name="Beynon J.L."/>
            <person name="Chapman J."/>
            <person name="Damasceno C.M."/>
            <person name="Dorrance A.E."/>
            <person name="Dou D."/>
            <person name="Dickerman A.W."/>
            <person name="Dubchak I.L."/>
            <person name="Garbelotto M."/>
            <person name="Gijzen M."/>
            <person name="Gordon S.G."/>
            <person name="Govers F."/>
            <person name="Grunwald N.J."/>
            <person name="Huang W."/>
            <person name="Ivors K.L."/>
            <person name="Jones R.W."/>
            <person name="Kamoun S."/>
            <person name="Krampis K."/>
            <person name="Lamour K.H."/>
            <person name="Lee M.K."/>
            <person name="McDonald W.H."/>
            <person name="Medina M."/>
            <person name="Meijer H.J."/>
            <person name="Nordberg E.K."/>
            <person name="Maclean D.J."/>
            <person name="Ospina-Giraldo M.D."/>
            <person name="Morris P.F."/>
            <person name="Phuntumart V."/>
            <person name="Putnam N.H."/>
            <person name="Rash S."/>
            <person name="Rose J.K."/>
            <person name="Sakihama Y."/>
            <person name="Salamov A.A."/>
            <person name="Savidor A."/>
            <person name="Scheuring C.F."/>
            <person name="Smith B.M."/>
            <person name="Sobral B.W."/>
            <person name="Terry A."/>
            <person name="Torto-Alalibo T.A."/>
            <person name="Win J."/>
            <person name="Xu Z."/>
            <person name="Zhang H."/>
            <person name="Grigoriev I.V."/>
            <person name="Rokhsar D.S."/>
            <person name="Boore J.L."/>
        </authorList>
    </citation>
    <scope>NUCLEOTIDE SEQUENCE [LARGE SCALE GENOMIC DNA]</scope>
    <source>
        <strain evidence="1 2">P6497</strain>
    </source>
</reference>
<dbReference type="GeneID" id="20641163"/>
<dbReference type="PANTHER" id="PTHR48471">
    <property type="entry name" value="DDE TNP4 DOMAIN-CONTAINING PROTEIN"/>
    <property type="match status" value="1"/>
</dbReference>
<dbReference type="EMBL" id="JH159151">
    <property type="protein sequence ID" value="EGZ29799.1"/>
    <property type="molecule type" value="Genomic_DNA"/>
</dbReference>
<protein>
    <submittedName>
        <fullName evidence="1">Uncharacterized protein</fullName>
    </submittedName>
</protein>
<evidence type="ECO:0000313" key="2">
    <source>
        <dbReference type="Proteomes" id="UP000002640"/>
    </source>
</evidence>
<evidence type="ECO:0000313" key="1">
    <source>
        <dbReference type="EMBL" id="EGZ29799.1"/>
    </source>
</evidence>
<organism evidence="1 2">
    <name type="scientific">Phytophthora sojae (strain P6497)</name>
    <name type="common">Soybean stem and root rot agent</name>
    <name type="synonym">Phytophthora megasperma f. sp. glycines</name>
    <dbReference type="NCBI Taxonomy" id="1094619"/>
    <lineage>
        <taxon>Eukaryota</taxon>
        <taxon>Sar</taxon>
        <taxon>Stramenopiles</taxon>
        <taxon>Oomycota</taxon>
        <taxon>Peronosporomycetes</taxon>
        <taxon>Peronosporales</taxon>
        <taxon>Peronosporaceae</taxon>
        <taxon>Phytophthora</taxon>
    </lineage>
</organism>
<dbReference type="PANTHER" id="PTHR48471:SF1">
    <property type="entry name" value="DDE TNP4 DOMAIN-CONTAINING PROTEIN"/>
    <property type="match status" value="1"/>
</dbReference>
<dbReference type="RefSeq" id="XP_009517074.1">
    <property type="nucleotide sequence ID" value="XM_009518779.1"/>
</dbReference>
<dbReference type="KEGG" id="psoj:PHYSODRAFT_294792"/>
<dbReference type="Proteomes" id="UP000002640">
    <property type="component" value="Unassembled WGS sequence"/>
</dbReference>
<keyword evidence="2" id="KW-1185">Reference proteome</keyword>
<dbReference type="AlphaFoldDB" id="G4YL44"/>
<gene>
    <name evidence="1" type="ORF">PHYSODRAFT_294792</name>
</gene>
<accession>G4YL44</accession>
<name>G4YL44_PHYSP</name>
<proteinExistence type="predicted"/>